<sequence>MGLLLTSTSSWAAVRMAVLVTAENGLGDETPLKHVREDAARLEETLFMVGGFDRANIHRLDGSTPDKVFELLEKLEKSMAGKRETLLIFYYSGHADATSMHLDGEKLRYTELRRRLEAFQASLKIGIIDACNSGAIIGKGSLARASFTVDDSLKMKGTVILTSSQWNQSSLQQSALAGSIFSHHVTSGLRGAADKNSDGKVSLEEVYQYASVNTLAETRYSQSLSEQAPQLKRLEVKGEGPVILTWLSMARARLTLPRGQDVCFITNADERRLIAEGHSEPDRELHMALKPDSYVLKCRRQDEGPLRKASFSMAAGEHTRAVTLKFMEVHQQDILRKGALKDLKPRCTFDIVAHSIYVERNQRTNVINLEGLLELRALFSADNVTAPFYPSASTVVTMKGGETLRMNHFVTRVTIDKSGRVPLDAELWEVEFGFQGEDDHGSQRGSLHLDCSRDSDIAELSIPISADTLLEKSGTVVVQYVATRH</sequence>
<name>A0AAC8QBT8_9BACT</name>
<dbReference type="KEGG" id="age:AA314_06391"/>
<dbReference type="Pfam" id="PF00656">
    <property type="entry name" value="Peptidase_C14"/>
    <property type="match status" value="1"/>
</dbReference>
<dbReference type="Proteomes" id="UP000035579">
    <property type="component" value="Chromosome"/>
</dbReference>
<dbReference type="InterPro" id="IPR011600">
    <property type="entry name" value="Pept_C14_caspase"/>
</dbReference>
<dbReference type="RefSeq" id="WP_047858486.1">
    <property type="nucleotide sequence ID" value="NZ_CP011509.1"/>
</dbReference>
<dbReference type="Gene3D" id="3.40.50.1460">
    <property type="match status" value="1"/>
</dbReference>
<dbReference type="PROSITE" id="PS00018">
    <property type="entry name" value="EF_HAND_1"/>
    <property type="match status" value="1"/>
</dbReference>
<accession>A0AAC8QBT8</accession>
<dbReference type="GO" id="GO:0006508">
    <property type="term" value="P:proteolysis"/>
    <property type="evidence" value="ECO:0007669"/>
    <property type="project" value="InterPro"/>
</dbReference>
<organism evidence="2 3">
    <name type="scientific">Archangium gephyra</name>
    <dbReference type="NCBI Taxonomy" id="48"/>
    <lineage>
        <taxon>Bacteria</taxon>
        <taxon>Pseudomonadati</taxon>
        <taxon>Myxococcota</taxon>
        <taxon>Myxococcia</taxon>
        <taxon>Myxococcales</taxon>
        <taxon>Cystobacterineae</taxon>
        <taxon>Archangiaceae</taxon>
        <taxon>Archangium</taxon>
    </lineage>
</organism>
<reference evidence="2 3" key="1">
    <citation type="submission" date="2015-05" db="EMBL/GenBank/DDBJ databases">
        <title>Genome assembly of Archangium gephyra DSM 2261.</title>
        <authorList>
            <person name="Sharma G."/>
            <person name="Subramanian S."/>
        </authorList>
    </citation>
    <scope>NUCLEOTIDE SEQUENCE [LARGE SCALE GENOMIC DNA]</scope>
    <source>
        <strain evidence="2 3">DSM 2261</strain>
    </source>
</reference>
<evidence type="ECO:0000313" key="2">
    <source>
        <dbReference type="EMBL" id="AKJ04765.1"/>
    </source>
</evidence>
<gene>
    <name evidence="2" type="ORF">AA314_06391</name>
</gene>
<dbReference type="InterPro" id="IPR018247">
    <property type="entry name" value="EF_Hand_1_Ca_BS"/>
</dbReference>
<proteinExistence type="predicted"/>
<dbReference type="GO" id="GO:0004197">
    <property type="term" value="F:cysteine-type endopeptidase activity"/>
    <property type="evidence" value="ECO:0007669"/>
    <property type="project" value="InterPro"/>
</dbReference>
<evidence type="ECO:0000313" key="3">
    <source>
        <dbReference type="Proteomes" id="UP000035579"/>
    </source>
</evidence>
<dbReference type="AlphaFoldDB" id="A0AAC8QBT8"/>
<dbReference type="EMBL" id="CP011509">
    <property type="protein sequence ID" value="AKJ04765.1"/>
    <property type="molecule type" value="Genomic_DNA"/>
</dbReference>
<evidence type="ECO:0000259" key="1">
    <source>
        <dbReference type="Pfam" id="PF00656"/>
    </source>
</evidence>
<protein>
    <submittedName>
        <fullName evidence="2">Peptidase C14 caspase catalytic subunit p20</fullName>
    </submittedName>
</protein>
<feature type="domain" description="Peptidase C14 caspase" evidence="1">
    <location>
        <begin position="15"/>
        <end position="231"/>
    </location>
</feature>